<feature type="domain" description="Calcineurin-like phosphoesterase" evidence="2">
    <location>
        <begin position="108"/>
        <end position="284"/>
    </location>
</feature>
<dbReference type="InterPro" id="IPR004843">
    <property type="entry name" value="Calcineurin-like_PHP"/>
</dbReference>
<dbReference type="NCBIfam" id="TIGR04168">
    <property type="entry name" value="TIGR04168 family protein"/>
    <property type="match status" value="1"/>
</dbReference>
<proteinExistence type="predicted"/>
<organism evidence="3 4">
    <name type="scientific">Musa troglodytarum</name>
    <name type="common">fe'i banana</name>
    <dbReference type="NCBI Taxonomy" id="320322"/>
    <lineage>
        <taxon>Eukaryota</taxon>
        <taxon>Viridiplantae</taxon>
        <taxon>Streptophyta</taxon>
        <taxon>Embryophyta</taxon>
        <taxon>Tracheophyta</taxon>
        <taxon>Spermatophyta</taxon>
        <taxon>Magnoliopsida</taxon>
        <taxon>Liliopsida</taxon>
        <taxon>Zingiberales</taxon>
        <taxon>Musaceae</taxon>
        <taxon>Musa</taxon>
    </lineage>
</organism>
<dbReference type="OrthoDB" id="3664at2759"/>
<sequence>MTADGASSYPREGLGAEVGNRRSAHGRLDHPGTTQRLPLSSSSSPPLSPPLPPPPRLPSLPQLLIASPCRVPSGSRSSETCTITGNWKKTRKLFIFYRQIWYSSQACDFGNENVELVRSISSLKFPKAAILGNHDCWTTQKFSEKKTDRVHLQLECFGDEHVGYRRLDFPMLKLCVLGGRPFSCGGDGLFRPKLLSSRYGVNDMEQSAKKIYEAALGTPEGHSVIFLAHNGPTGLGSKVSDICGRDWVFGGGDYGDPDLAQAISDLQRDTQIPIPLVVFGHMHKALAYGNGLRKMIAVGVDNTIYLNAAIVPRVKHIVVNGSGSSMEEQNQFQTSENGTIRAFTVVEFLDGQMEKIVETWVLVTGEKIELDHENILFQKQ</sequence>
<evidence type="ECO:0000313" key="3">
    <source>
        <dbReference type="EMBL" id="URE43304.1"/>
    </source>
</evidence>
<dbReference type="PANTHER" id="PTHR35769:SF2">
    <property type="entry name" value="CALCINEURIN-LIKE METALLO-PHOSPHOESTERASE SUPERFAMILY PROTEIN"/>
    <property type="match status" value="1"/>
</dbReference>
<dbReference type="GO" id="GO:0016787">
    <property type="term" value="F:hydrolase activity"/>
    <property type="evidence" value="ECO:0007669"/>
    <property type="project" value="InterPro"/>
</dbReference>
<dbReference type="EMBL" id="CP097511">
    <property type="protein sequence ID" value="URE43304.1"/>
    <property type="molecule type" value="Genomic_DNA"/>
</dbReference>
<accession>A0A9E7I042</accession>
<protein>
    <submittedName>
        <fullName evidence="3">Transcripton factor</fullName>
    </submittedName>
</protein>
<evidence type="ECO:0000259" key="2">
    <source>
        <dbReference type="Pfam" id="PF00149"/>
    </source>
</evidence>
<keyword evidence="4" id="KW-1185">Reference proteome</keyword>
<feature type="compositionally biased region" description="Low complexity" evidence="1">
    <location>
        <begin position="35"/>
        <end position="45"/>
    </location>
</feature>
<dbReference type="PANTHER" id="PTHR35769">
    <property type="entry name" value="CALCINEURIN-LIKE METALLO-PHOSPHOESTERASE SUPERFAMILY PROTEIN"/>
    <property type="match status" value="1"/>
</dbReference>
<gene>
    <name evidence="3" type="ORF">MUK42_25344</name>
</gene>
<dbReference type="InterPro" id="IPR027629">
    <property type="entry name" value="DevT-like"/>
</dbReference>
<evidence type="ECO:0000256" key="1">
    <source>
        <dbReference type="SAM" id="MobiDB-lite"/>
    </source>
</evidence>
<dbReference type="Proteomes" id="UP001055439">
    <property type="component" value="Chromosome 9"/>
</dbReference>
<dbReference type="Pfam" id="PF00149">
    <property type="entry name" value="Metallophos"/>
    <property type="match status" value="1"/>
</dbReference>
<dbReference type="SUPFAM" id="SSF56300">
    <property type="entry name" value="Metallo-dependent phosphatases"/>
    <property type="match status" value="1"/>
</dbReference>
<feature type="compositionally biased region" description="Pro residues" evidence="1">
    <location>
        <begin position="46"/>
        <end position="58"/>
    </location>
</feature>
<dbReference type="InterPro" id="IPR029052">
    <property type="entry name" value="Metallo-depent_PP-like"/>
</dbReference>
<name>A0A9E7I042_9LILI</name>
<feature type="region of interest" description="Disordered" evidence="1">
    <location>
        <begin position="1"/>
        <end position="59"/>
    </location>
</feature>
<reference evidence="3" key="1">
    <citation type="submission" date="2022-05" db="EMBL/GenBank/DDBJ databases">
        <title>The Musa troglodytarum L. genome provides insights into the mechanism of non-climacteric behaviour and enrichment of carotenoids.</title>
        <authorList>
            <person name="Wang J."/>
        </authorList>
    </citation>
    <scope>NUCLEOTIDE SEQUENCE</scope>
    <source>
        <tissue evidence="3">Leaf</tissue>
    </source>
</reference>
<evidence type="ECO:0000313" key="4">
    <source>
        <dbReference type="Proteomes" id="UP001055439"/>
    </source>
</evidence>
<dbReference type="AlphaFoldDB" id="A0A9E7I042"/>